<evidence type="ECO:0000313" key="2">
    <source>
        <dbReference type="Proteomes" id="UP000006330"/>
    </source>
</evidence>
<dbReference type="AlphaFoldDB" id="K5ZM90"/>
<protein>
    <submittedName>
        <fullName evidence="1">Uncharacterized protein</fullName>
    </submittedName>
</protein>
<name>K5ZM90_9BACT</name>
<sequence length="45" mass="5218">MIKTSKNIELVTYRLVIKPGFVASTRPGCFFLFRYISYAQKVMEA</sequence>
<proteinExistence type="predicted"/>
<dbReference type="Proteomes" id="UP000006330">
    <property type="component" value="Unassembled WGS sequence"/>
</dbReference>
<evidence type="ECO:0000313" key="1">
    <source>
        <dbReference type="EMBL" id="EKN16839.1"/>
    </source>
</evidence>
<reference evidence="1 2" key="1">
    <citation type="submission" date="2012-02" db="EMBL/GenBank/DDBJ databases">
        <title>The Genome Sequence of Parabacteroides goldsteinii CL02T12C30.</title>
        <authorList>
            <consortium name="The Broad Institute Genome Sequencing Platform"/>
            <person name="Earl A."/>
            <person name="Ward D."/>
            <person name="Feldgarden M."/>
            <person name="Gevers D."/>
            <person name="Zitomersky N.L."/>
            <person name="Coyne M.J."/>
            <person name="Comstock L.E."/>
            <person name="Young S.K."/>
            <person name="Zeng Q."/>
            <person name="Gargeya S."/>
            <person name="Fitzgerald M."/>
            <person name="Haas B."/>
            <person name="Abouelleil A."/>
            <person name="Alvarado L."/>
            <person name="Arachchi H.M."/>
            <person name="Berlin A."/>
            <person name="Chapman S.B."/>
            <person name="Gearin G."/>
            <person name="Goldberg J."/>
            <person name="Griggs A."/>
            <person name="Gujja S."/>
            <person name="Hansen M."/>
            <person name="Heiman D."/>
            <person name="Howarth C."/>
            <person name="Larimer J."/>
            <person name="Lui A."/>
            <person name="MacDonald P.J.P."/>
            <person name="McCowen C."/>
            <person name="Montmayeur A."/>
            <person name="Murphy C."/>
            <person name="Neiman D."/>
            <person name="Pearson M."/>
            <person name="Priest M."/>
            <person name="Roberts A."/>
            <person name="Saif S."/>
            <person name="Shea T."/>
            <person name="Sisk P."/>
            <person name="Stolte C."/>
            <person name="Sykes S."/>
            <person name="Wortman J."/>
            <person name="Nusbaum C."/>
            <person name="Birren B."/>
        </authorList>
    </citation>
    <scope>NUCLEOTIDE SEQUENCE [LARGE SCALE GENOMIC DNA]</scope>
    <source>
        <strain evidence="1 2">CL02T12C30</strain>
    </source>
</reference>
<dbReference type="EMBL" id="AGZO01000014">
    <property type="protein sequence ID" value="EKN16839.1"/>
    <property type="molecule type" value="Genomic_DNA"/>
</dbReference>
<dbReference type="HOGENOM" id="CLU_3203033_0_0_10"/>
<organism evidence="1 2">
    <name type="scientific">Parabacteroides goldsteinii CL02T12C30</name>
    <dbReference type="NCBI Taxonomy" id="999418"/>
    <lineage>
        <taxon>Bacteria</taxon>
        <taxon>Pseudomonadati</taxon>
        <taxon>Bacteroidota</taxon>
        <taxon>Bacteroidia</taxon>
        <taxon>Bacteroidales</taxon>
        <taxon>Tannerellaceae</taxon>
        <taxon>Parabacteroides</taxon>
    </lineage>
</organism>
<accession>K5ZM90</accession>
<gene>
    <name evidence="1" type="ORF">HMPREF1076_01973</name>
</gene>
<comment type="caution">
    <text evidence="1">The sequence shown here is derived from an EMBL/GenBank/DDBJ whole genome shotgun (WGS) entry which is preliminary data.</text>
</comment>